<name>A0A086TA87_HAPC1</name>
<keyword evidence="3" id="KW-1185">Reference proteome</keyword>
<dbReference type="EMBL" id="JPKY01000021">
    <property type="protein sequence ID" value="KFH46269.1"/>
    <property type="molecule type" value="Genomic_DNA"/>
</dbReference>
<sequence>MHSFPETYDGGARLAEYFVTLSAGLKATDARDGCWRLVARHDIGDPADRAFRSLVDGFVTENECVGTLSFEGTVEVGLLSSNGTYEVSLVSVFRGDKRIPPTDGDSGSTASASRLSRTTTEEAACGVSVCCDRVGSSGIRNEGDGDEQRFDSGMPLVEVERRDVGQVN</sequence>
<comment type="caution">
    <text evidence="2">The sequence shown here is derived from an EMBL/GenBank/DDBJ whole genome shotgun (WGS) entry which is preliminary data.</text>
</comment>
<feature type="compositionally biased region" description="Basic and acidic residues" evidence="1">
    <location>
        <begin position="158"/>
        <end position="168"/>
    </location>
</feature>
<feature type="region of interest" description="Disordered" evidence="1">
    <location>
        <begin position="98"/>
        <end position="117"/>
    </location>
</feature>
<dbReference type="AlphaFoldDB" id="A0A086TA87"/>
<accession>A0A086TA87</accession>
<reference evidence="3" key="1">
    <citation type="journal article" date="2014" name="Genome Announc.">
        <title>Genome sequence and annotation of Acremonium chrysogenum, producer of the beta-lactam antibiotic cephalosporin C.</title>
        <authorList>
            <person name="Terfehr D."/>
            <person name="Dahlmann T.A."/>
            <person name="Specht T."/>
            <person name="Zadra I."/>
            <person name="Kuernsteiner H."/>
            <person name="Kueck U."/>
        </authorList>
    </citation>
    <scope>NUCLEOTIDE SEQUENCE [LARGE SCALE GENOMIC DNA]</scope>
    <source>
        <strain evidence="3">ATCC 11550 / CBS 779.69 / DSM 880 / IAM 14645 / JCM 23072 / IMI 49137</strain>
    </source>
</reference>
<organism evidence="2 3">
    <name type="scientific">Hapsidospora chrysogenum (strain ATCC 11550 / CBS 779.69 / DSM 880 / IAM 14645 / JCM 23072 / IMI 49137)</name>
    <name type="common">Acremonium chrysogenum</name>
    <dbReference type="NCBI Taxonomy" id="857340"/>
    <lineage>
        <taxon>Eukaryota</taxon>
        <taxon>Fungi</taxon>
        <taxon>Dikarya</taxon>
        <taxon>Ascomycota</taxon>
        <taxon>Pezizomycotina</taxon>
        <taxon>Sordariomycetes</taxon>
        <taxon>Hypocreomycetidae</taxon>
        <taxon>Hypocreales</taxon>
        <taxon>Bionectriaceae</taxon>
        <taxon>Hapsidospora</taxon>
    </lineage>
</organism>
<dbReference type="Proteomes" id="UP000029964">
    <property type="component" value="Unassembled WGS sequence"/>
</dbReference>
<dbReference type="HOGENOM" id="CLU_1585984_0_0_1"/>
<feature type="compositionally biased region" description="Low complexity" evidence="1">
    <location>
        <begin position="108"/>
        <end position="117"/>
    </location>
</feature>
<dbReference type="OrthoDB" id="540611at2759"/>
<gene>
    <name evidence="2" type="ORF">ACRE_029490</name>
</gene>
<feature type="region of interest" description="Disordered" evidence="1">
    <location>
        <begin position="141"/>
        <end position="168"/>
    </location>
</feature>
<proteinExistence type="predicted"/>
<evidence type="ECO:0000313" key="3">
    <source>
        <dbReference type="Proteomes" id="UP000029964"/>
    </source>
</evidence>
<protein>
    <submittedName>
        <fullName evidence="2">Uncharacterized protein</fullName>
    </submittedName>
</protein>
<feature type="compositionally biased region" description="Basic and acidic residues" evidence="1">
    <location>
        <begin position="141"/>
        <end position="150"/>
    </location>
</feature>
<evidence type="ECO:0000256" key="1">
    <source>
        <dbReference type="SAM" id="MobiDB-lite"/>
    </source>
</evidence>
<evidence type="ECO:0000313" key="2">
    <source>
        <dbReference type="EMBL" id="KFH46269.1"/>
    </source>
</evidence>